<organism evidence="2 3">
    <name type="scientific">Candidatus Nanohalobium constans</name>
    <dbReference type="NCBI Taxonomy" id="2565781"/>
    <lineage>
        <taxon>Archaea</taxon>
        <taxon>Candidatus Nanohalarchaeota</taxon>
        <taxon>Candidatus Nanohalobia</taxon>
        <taxon>Candidatus Nanohalobiales</taxon>
        <taxon>Candidatus Nanohalobiaceae</taxon>
        <taxon>Candidatus Nanohalobium</taxon>
    </lineage>
</organism>
<dbReference type="SUPFAM" id="SSF53448">
    <property type="entry name" value="Nucleotide-diphospho-sugar transferases"/>
    <property type="match status" value="1"/>
</dbReference>
<evidence type="ECO:0000313" key="3">
    <source>
        <dbReference type="Proteomes" id="UP000377803"/>
    </source>
</evidence>
<dbReference type="Gene3D" id="3.90.550.10">
    <property type="entry name" value="Spore Coat Polysaccharide Biosynthesis Protein SpsA, Chain A"/>
    <property type="match status" value="1"/>
</dbReference>
<dbReference type="OrthoDB" id="46222at2157"/>
<evidence type="ECO:0000259" key="1">
    <source>
        <dbReference type="Pfam" id="PF00535"/>
    </source>
</evidence>
<dbReference type="KEGG" id="ncon:LC1Nh_1194"/>
<dbReference type="Proteomes" id="UP000377803">
    <property type="component" value="Chromosome"/>
</dbReference>
<dbReference type="InterPro" id="IPR001173">
    <property type="entry name" value="Glyco_trans_2-like"/>
</dbReference>
<protein>
    <submittedName>
        <fullName evidence="2">Glycosyl transferase family 2</fullName>
    </submittedName>
</protein>
<accession>A0A5Q0UIU4</accession>
<dbReference type="CDD" id="cd00761">
    <property type="entry name" value="Glyco_tranf_GTA_type"/>
    <property type="match status" value="1"/>
</dbReference>
<evidence type="ECO:0000313" key="2">
    <source>
        <dbReference type="EMBL" id="QGA81060.1"/>
    </source>
</evidence>
<keyword evidence="3" id="KW-1185">Reference proteome</keyword>
<dbReference type="PANTHER" id="PTHR43685">
    <property type="entry name" value="GLYCOSYLTRANSFERASE"/>
    <property type="match status" value="1"/>
</dbReference>
<dbReference type="GeneID" id="42365592"/>
<name>A0A5Q0UIU4_9ARCH</name>
<reference evidence="3" key="1">
    <citation type="submission" date="2019-05" db="EMBL/GenBank/DDBJ databases">
        <title>Candidatus Nanohalobium constans, a novel model system to study the DPANN nano-sized archaea: genomic and physiological characterization of a nanoarchaeon co-cultured with its chitinotrophic host.</title>
        <authorList>
            <person name="La Cono V."/>
            <person name="Arcadi E."/>
            <person name="Crisafi F."/>
            <person name="Denaro R."/>
            <person name="La Spada G."/>
            <person name="Messina E."/>
            <person name="Smedile F."/>
            <person name="Toshchakov S.V."/>
            <person name="Shevchenko M.A."/>
            <person name="Golyshin P.N."/>
            <person name="Golyshina O.V."/>
            <person name="Ferrer M."/>
            <person name="Rohde M."/>
            <person name="Mushegian A."/>
            <person name="Sorokin D.Y."/>
            <person name="Giuliano L."/>
            <person name="Yakimov M.M."/>
        </authorList>
    </citation>
    <scope>NUCLEOTIDE SEQUENCE [LARGE SCALE GENOMIC DNA]</scope>
    <source>
        <strain evidence="3">LC1Nh</strain>
    </source>
</reference>
<dbReference type="EMBL" id="CP040089">
    <property type="protein sequence ID" value="QGA81060.1"/>
    <property type="molecule type" value="Genomic_DNA"/>
</dbReference>
<keyword evidence="2" id="KW-0808">Transferase</keyword>
<dbReference type="InterPro" id="IPR050834">
    <property type="entry name" value="Glycosyltransf_2"/>
</dbReference>
<sequence>MIKFSVIVPTYKRDEKLERALESIISQTYTDFELIVVDDNPEQEDKEKVKEIVESLDKDIDLERHINDNAQGVSSARNLGIQNASGKYIAFLDDDDEWKPEKLEKEAEDFKQNNYDAVYSAIEAYRDGEVQDIVRKEEKLGLEQILERDKIGSPSKVSVKKEVLEEINGFDEDIPSGEDWDLWIRLIENEAEFGYINEPLVRYHQSDDSKSSQVDVATEGREKITEKHSDLLEKAGSKVKARHHLNRAKKQYTLRDNRGTEKHLSKTIRNNSLELEAYALFVLYLFRRLTGKDLINIAVKVKRVFK</sequence>
<dbReference type="AlphaFoldDB" id="A0A5Q0UIU4"/>
<dbReference type="RefSeq" id="WP_153550807.1">
    <property type="nucleotide sequence ID" value="NZ_CP040089.1"/>
</dbReference>
<proteinExistence type="predicted"/>
<dbReference type="PANTHER" id="PTHR43685:SF2">
    <property type="entry name" value="GLYCOSYLTRANSFERASE 2-LIKE DOMAIN-CONTAINING PROTEIN"/>
    <property type="match status" value="1"/>
</dbReference>
<dbReference type="GO" id="GO:0016740">
    <property type="term" value="F:transferase activity"/>
    <property type="evidence" value="ECO:0007669"/>
    <property type="project" value="UniProtKB-KW"/>
</dbReference>
<feature type="domain" description="Glycosyltransferase 2-like" evidence="1">
    <location>
        <begin position="5"/>
        <end position="137"/>
    </location>
</feature>
<dbReference type="Pfam" id="PF00535">
    <property type="entry name" value="Glycos_transf_2"/>
    <property type="match status" value="1"/>
</dbReference>
<dbReference type="InterPro" id="IPR029044">
    <property type="entry name" value="Nucleotide-diphossugar_trans"/>
</dbReference>
<gene>
    <name evidence="2" type="ORF">LC1Nh_1194</name>
</gene>